<sequence>MATPDVEHLLHRLWPDAEITLKPVGPRMTLTWNVELDDSRWFDGSLSTSGICLSAARNHPHLARLAFHAKRELAPEQPLTLFDESLDFALPLEGLTEEEILAALAGD</sequence>
<proteinExistence type="predicted"/>
<gene>
    <name evidence="1" type="ORF">CLV40_115149</name>
</gene>
<organism evidence="1 2">
    <name type="scientific">Actinokineospora auranticolor</name>
    <dbReference type="NCBI Taxonomy" id="155976"/>
    <lineage>
        <taxon>Bacteria</taxon>
        <taxon>Bacillati</taxon>
        <taxon>Actinomycetota</taxon>
        <taxon>Actinomycetes</taxon>
        <taxon>Pseudonocardiales</taxon>
        <taxon>Pseudonocardiaceae</taxon>
        <taxon>Actinokineospora</taxon>
    </lineage>
</organism>
<protein>
    <submittedName>
        <fullName evidence="1">Uncharacterized protein</fullName>
    </submittedName>
</protein>
<name>A0A2S6GJ90_9PSEU</name>
<dbReference type="Proteomes" id="UP000239203">
    <property type="component" value="Unassembled WGS sequence"/>
</dbReference>
<comment type="caution">
    <text evidence="1">The sequence shown here is derived from an EMBL/GenBank/DDBJ whole genome shotgun (WGS) entry which is preliminary data.</text>
</comment>
<evidence type="ECO:0000313" key="1">
    <source>
        <dbReference type="EMBL" id="PPK65302.1"/>
    </source>
</evidence>
<keyword evidence="2" id="KW-1185">Reference proteome</keyword>
<reference evidence="1 2" key="1">
    <citation type="submission" date="2018-02" db="EMBL/GenBank/DDBJ databases">
        <title>Genomic Encyclopedia of Archaeal and Bacterial Type Strains, Phase II (KMG-II): from individual species to whole genera.</title>
        <authorList>
            <person name="Goeker M."/>
        </authorList>
    </citation>
    <scope>NUCLEOTIDE SEQUENCE [LARGE SCALE GENOMIC DNA]</scope>
    <source>
        <strain evidence="1 2">YU 961-1</strain>
    </source>
</reference>
<dbReference type="EMBL" id="PTIX01000015">
    <property type="protein sequence ID" value="PPK65302.1"/>
    <property type="molecule type" value="Genomic_DNA"/>
</dbReference>
<evidence type="ECO:0000313" key="2">
    <source>
        <dbReference type="Proteomes" id="UP000239203"/>
    </source>
</evidence>
<dbReference type="RefSeq" id="WP_104481383.1">
    <property type="nucleotide sequence ID" value="NZ_CP154825.1"/>
</dbReference>
<dbReference type="AlphaFoldDB" id="A0A2S6GJ90"/>
<accession>A0A2S6GJ90</accession>